<dbReference type="Pfam" id="PF04055">
    <property type="entry name" value="Radical_SAM"/>
    <property type="match status" value="1"/>
</dbReference>
<keyword evidence="4" id="KW-0411">Iron-sulfur</keyword>
<organism evidence="6 7">
    <name type="scientific">Candidatus Jorgensenbacteria bacterium GWA1_54_12</name>
    <dbReference type="NCBI Taxonomy" id="1798468"/>
    <lineage>
        <taxon>Bacteria</taxon>
        <taxon>Candidatus Joergenseniibacteriota</taxon>
    </lineage>
</organism>
<evidence type="ECO:0000256" key="2">
    <source>
        <dbReference type="ARBA" id="ARBA00022723"/>
    </source>
</evidence>
<dbReference type="PANTHER" id="PTHR11228:SF7">
    <property type="entry name" value="PQQA PEPTIDE CYCLASE"/>
    <property type="match status" value="1"/>
</dbReference>
<proteinExistence type="predicted"/>
<dbReference type="SFLD" id="SFLDS00029">
    <property type="entry name" value="Radical_SAM"/>
    <property type="match status" value="1"/>
</dbReference>
<dbReference type="InterPro" id="IPR058240">
    <property type="entry name" value="rSAM_sf"/>
</dbReference>
<dbReference type="Pfam" id="PF13186">
    <property type="entry name" value="SPASM"/>
    <property type="match status" value="1"/>
</dbReference>
<feature type="domain" description="Radical SAM core" evidence="5">
    <location>
        <begin position="54"/>
        <end position="274"/>
    </location>
</feature>
<keyword evidence="1" id="KW-0949">S-adenosyl-L-methionine</keyword>
<dbReference type="GO" id="GO:0046872">
    <property type="term" value="F:metal ion binding"/>
    <property type="evidence" value="ECO:0007669"/>
    <property type="project" value="UniProtKB-KW"/>
</dbReference>
<evidence type="ECO:0000256" key="1">
    <source>
        <dbReference type="ARBA" id="ARBA00022691"/>
    </source>
</evidence>
<dbReference type="InterPro" id="IPR013785">
    <property type="entry name" value="Aldolase_TIM"/>
</dbReference>
<dbReference type="SMART" id="SM00729">
    <property type="entry name" value="Elp3"/>
    <property type="match status" value="1"/>
</dbReference>
<dbReference type="PANTHER" id="PTHR11228">
    <property type="entry name" value="RADICAL SAM DOMAIN PROTEIN"/>
    <property type="match status" value="1"/>
</dbReference>
<evidence type="ECO:0000256" key="4">
    <source>
        <dbReference type="ARBA" id="ARBA00023014"/>
    </source>
</evidence>
<accession>A0A1F6BLN8</accession>
<dbReference type="STRING" id="1798468.A2110_00420"/>
<keyword evidence="2" id="KW-0479">Metal-binding</keyword>
<keyword evidence="3" id="KW-0408">Iron</keyword>
<comment type="caution">
    <text evidence="6">The sequence shown here is derived from an EMBL/GenBank/DDBJ whole genome shotgun (WGS) entry which is preliminary data.</text>
</comment>
<dbReference type="InterPro" id="IPR007197">
    <property type="entry name" value="rSAM"/>
</dbReference>
<sequence length="348" mass="38282">MEEGDLADGKNLCDTFVSQKSIMDFSLKIFTKEGVLIMVAQETVARQKESDGWLSALDFLWLKITRRCNLRCIHCCADSGVQYPLMGILRCGDWEHVLEEGASLGCGTVQFTGGEPTLHPNLIRLISKARALGYGFIEVFTNGTFLDVSMLKTFRQLGVHLAFSMYGSNAEIHESVTQKKGSFRKIMGGIRGALDSGIMVRAGIILTDKNKDDLEGTRDMLTRMGVTTISVDRLRKVGRGNRSTHHASGFDELCGSCWKGKLLVDPDGYVSPCLFSRFYSLGDARGGLAPILNSGRLWEFRKKVRDQEAYRASCVPNTCSPDTCSPAARPCSPDCAPACSPCVPDIRR</sequence>
<dbReference type="CDD" id="cd01335">
    <property type="entry name" value="Radical_SAM"/>
    <property type="match status" value="1"/>
</dbReference>
<dbReference type="InterPro" id="IPR006638">
    <property type="entry name" value="Elp3/MiaA/NifB-like_rSAM"/>
</dbReference>
<evidence type="ECO:0000256" key="3">
    <source>
        <dbReference type="ARBA" id="ARBA00023004"/>
    </source>
</evidence>
<dbReference type="GO" id="GO:0051536">
    <property type="term" value="F:iron-sulfur cluster binding"/>
    <property type="evidence" value="ECO:0007669"/>
    <property type="project" value="UniProtKB-KW"/>
</dbReference>
<dbReference type="GO" id="GO:0003824">
    <property type="term" value="F:catalytic activity"/>
    <property type="evidence" value="ECO:0007669"/>
    <property type="project" value="InterPro"/>
</dbReference>
<dbReference type="Gene3D" id="3.20.20.70">
    <property type="entry name" value="Aldolase class I"/>
    <property type="match status" value="1"/>
</dbReference>
<dbReference type="EMBL" id="MFKH01000002">
    <property type="protein sequence ID" value="OGG37788.1"/>
    <property type="molecule type" value="Genomic_DNA"/>
</dbReference>
<dbReference type="Proteomes" id="UP000176273">
    <property type="component" value="Unassembled WGS sequence"/>
</dbReference>
<dbReference type="CDD" id="cd21109">
    <property type="entry name" value="SPASM"/>
    <property type="match status" value="1"/>
</dbReference>
<protein>
    <recommendedName>
        <fullName evidence="5">Radical SAM core domain-containing protein</fullName>
    </recommendedName>
</protein>
<dbReference type="AlphaFoldDB" id="A0A1F6BLN8"/>
<dbReference type="SFLD" id="SFLDG01067">
    <property type="entry name" value="SPASM/twitch_domain_containing"/>
    <property type="match status" value="1"/>
</dbReference>
<dbReference type="SUPFAM" id="SSF102114">
    <property type="entry name" value="Radical SAM enzymes"/>
    <property type="match status" value="1"/>
</dbReference>
<reference evidence="6 7" key="1">
    <citation type="journal article" date="2016" name="Nat. Commun.">
        <title>Thousands of microbial genomes shed light on interconnected biogeochemical processes in an aquifer system.</title>
        <authorList>
            <person name="Anantharaman K."/>
            <person name="Brown C.T."/>
            <person name="Hug L.A."/>
            <person name="Sharon I."/>
            <person name="Castelle C.J."/>
            <person name="Probst A.J."/>
            <person name="Thomas B.C."/>
            <person name="Singh A."/>
            <person name="Wilkins M.J."/>
            <person name="Karaoz U."/>
            <person name="Brodie E.L."/>
            <person name="Williams K.H."/>
            <person name="Hubbard S.S."/>
            <person name="Banfield J.F."/>
        </authorList>
    </citation>
    <scope>NUCLEOTIDE SEQUENCE [LARGE SCALE GENOMIC DNA]</scope>
</reference>
<dbReference type="PROSITE" id="PS51918">
    <property type="entry name" value="RADICAL_SAM"/>
    <property type="match status" value="1"/>
</dbReference>
<gene>
    <name evidence="6" type="ORF">A2110_00420</name>
</gene>
<name>A0A1F6BLN8_9BACT</name>
<evidence type="ECO:0000313" key="7">
    <source>
        <dbReference type="Proteomes" id="UP000176273"/>
    </source>
</evidence>
<evidence type="ECO:0000259" key="5">
    <source>
        <dbReference type="PROSITE" id="PS51918"/>
    </source>
</evidence>
<evidence type="ECO:0000313" key="6">
    <source>
        <dbReference type="EMBL" id="OGG37788.1"/>
    </source>
</evidence>
<dbReference type="InterPro" id="IPR050377">
    <property type="entry name" value="Radical_SAM_PqqE_MftC-like"/>
</dbReference>
<dbReference type="InterPro" id="IPR023885">
    <property type="entry name" value="4Fe4S-binding_SPASM_dom"/>
</dbReference>
<dbReference type="SFLD" id="SFLDG01386">
    <property type="entry name" value="main_SPASM_domain-containing"/>
    <property type="match status" value="1"/>
</dbReference>